<proteinExistence type="predicted"/>
<keyword evidence="3" id="KW-1185">Reference proteome</keyword>
<evidence type="ECO:0000259" key="1">
    <source>
        <dbReference type="Pfam" id="PF07110"/>
    </source>
</evidence>
<dbReference type="STRING" id="428990.SAMN06295987_103315"/>
<evidence type="ECO:0000313" key="3">
    <source>
        <dbReference type="Proteomes" id="UP000190989"/>
    </source>
</evidence>
<dbReference type="GO" id="GO:0016491">
    <property type="term" value="F:oxidoreductase activity"/>
    <property type="evidence" value="ECO:0007669"/>
    <property type="project" value="InterPro"/>
</dbReference>
<dbReference type="RefSeq" id="WP_079730592.1">
    <property type="nucleotide sequence ID" value="NZ_FVZE01000003.1"/>
</dbReference>
<organism evidence="2 3">
    <name type="scientific">Novosphingobium mathurense</name>
    <dbReference type="NCBI Taxonomy" id="428990"/>
    <lineage>
        <taxon>Bacteria</taxon>
        <taxon>Pseudomonadati</taxon>
        <taxon>Pseudomonadota</taxon>
        <taxon>Alphaproteobacteria</taxon>
        <taxon>Sphingomonadales</taxon>
        <taxon>Sphingomonadaceae</taxon>
        <taxon>Novosphingobium</taxon>
    </lineage>
</organism>
<dbReference type="InterPro" id="IPR009799">
    <property type="entry name" value="EthD_dom"/>
</dbReference>
<gene>
    <name evidence="2" type="ORF">SAMN06295987_103315</name>
</gene>
<sequence length="237" mass="26722">MEKVIGALWSPEEESRASFGDRLLATLPAALEAAGARKIRLNIRDETIATADPLVQRWQRPQQDAVVQFWMPSSNARFRQAVDAALNAHCARFALWLVCESEIIANTDHISQPGERTCGWSQASFISFLPDMGRSAAIAHWHSHHTRVAIETQANFEYIQNLIVRPLTEDAPAYDAFVEECFPREAMNDPRVFFDAGDDEAKFKRNAQAMTASCEAFIDFTRIDVIPTSQFDFGERD</sequence>
<reference evidence="3" key="1">
    <citation type="submission" date="2017-02" db="EMBL/GenBank/DDBJ databases">
        <authorList>
            <person name="Varghese N."/>
            <person name="Submissions S."/>
        </authorList>
    </citation>
    <scope>NUCLEOTIDE SEQUENCE [LARGE SCALE GENOMIC DNA]</scope>
    <source>
        <strain evidence="3">SM117</strain>
    </source>
</reference>
<protein>
    <submittedName>
        <fullName evidence="2">EthD domain-containing protein</fullName>
    </submittedName>
</protein>
<accession>A0A1U6HXS4</accession>
<dbReference type="EMBL" id="FVZE01000003">
    <property type="protein sequence ID" value="SLK00585.1"/>
    <property type="molecule type" value="Genomic_DNA"/>
</dbReference>
<dbReference type="Proteomes" id="UP000190989">
    <property type="component" value="Unassembled WGS sequence"/>
</dbReference>
<feature type="domain" description="EthD" evidence="1">
    <location>
        <begin position="130"/>
        <end position="205"/>
    </location>
</feature>
<name>A0A1U6HXS4_9SPHN</name>
<dbReference type="AlphaFoldDB" id="A0A1U6HXS4"/>
<dbReference type="Pfam" id="PF07110">
    <property type="entry name" value="EthD"/>
    <property type="match status" value="1"/>
</dbReference>
<evidence type="ECO:0000313" key="2">
    <source>
        <dbReference type="EMBL" id="SLK00585.1"/>
    </source>
</evidence>